<dbReference type="RefSeq" id="WP_148814465.1">
    <property type="nucleotide sequence ID" value="NZ_CP043046.1"/>
</dbReference>
<keyword evidence="2" id="KW-1185">Reference proteome</keyword>
<dbReference type="EMBL" id="CP043046">
    <property type="protein sequence ID" value="QEI06082.1"/>
    <property type="molecule type" value="Genomic_DNA"/>
</dbReference>
<evidence type="ECO:0000313" key="1">
    <source>
        <dbReference type="EMBL" id="QEI06082.1"/>
    </source>
</evidence>
<reference evidence="1 2" key="1">
    <citation type="submission" date="2019-08" db="EMBL/GenBank/DDBJ databases">
        <title>Amphibian skin-associated Pigmentiphaga: genome sequence and occurrence across geography and hosts.</title>
        <authorList>
            <person name="Bletz M.C."/>
            <person name="Bunk B."/>
            <person name="Sproeer C."/>
            <person name="Biwer P."/>
            <person name="Reiter S."/>
            <person name="Rabemananjara F.C.E."/>
            <person name="Schulz S."/>
            <person name="Overmann J."/>
            <person name="Vences M."/>
        </authorList>
    </citation>
    <scope>NUCLEOTIDE SEQUENCE [LARGE SCALE GENOMIC DNA]</scope>
    <source>
        <strain evidence="1 2">Mada1488</strain>
    </source>
</reference>
<protein>
    <submittedName>
        <fullName evidence="1">Uncharacterized protein</fullName>
    </submittedName>
</protein>
<dbReference type="KEGG" id="pacr:FXN63_09730"/>
<proteinExistence type="predicted"/>
<dbReference type="AlphaFoldDB" id="A0A5C0AUJ8"/>
<gene>
    <name evidence="1" type="ORF">FXN63_09730</name>
</gene>
<dbReference type="Proteomes" id="UP000325161">
    <property type="component" value="Chromosome"/>
</dbReference>
<sequence>MQSIISVHLIAAHQAALLATRELLAAAQESADELSRYELLGAATEIAKALETHRHLWPSANHLPNPPTTA</sequence>
<accession>A0A5C0AUJ8</accession>
<name>A0A5C0AUJ8_9BURK</name>
<evidence type="ECO:0000313" key="2">
    <source>
        <dbReference type="Proteomes" id="UP000325161"/>
    </source>
</evidence>
<organism evidence="1 2">
    <name type="scientific">Pigmentiphaga aceris</name>
    <dbReference type="NCBI Taxonomy" id="1940612"/>
    <lineage>
        <taxon>Bacteria</taxon>
        <taxon>Pseudomonadati</taxon>
        <taxon>Pseudomonadota</taxon>
        <taxon>Betaproteobacteria</taxon>
        <taxon>Burkholderiales</taxon>
        <taxon>Alcaligenaceae</taxon>
        <taxon>Pigmentiphaga</taxon>
    </lineage>
</organism>